<protein>
    <recommendedName>
        <fullName evidence="3">Immunity protein Imm1</fullName>
    </recommendedName>
</protein>
<reference evidence="1 2" key="1">
    <citation type="submission" date="2020-07" db="EMBL/GenBank/DDBJ databases">
        <authorList>
            <person name="Feng H."/>
        </authorList>
    </citation>
    <scope>NUCLEOTIDE SEQUENCE [LARGE SCALE GENOMIC DNA]</scope>
    <source>
        <strain evidence="2">s-11</strain>
    </source>
</reference>
<organism evidence="1 2">
    <name type="scientific">Thermoactinomyces daqus</name>
    <dbReference type="NCBI Taxonomy" id="1329516"/>
    <lineage>
        <taxon>Bacteria</taxon>
        <taxon>Bacillati</taxon>
        <taxon>Bacillota</taxon>
        <taxon>Bacilli</taxon>
        <taxon>Bacillales</taxon>
        <taxon>Thermoactinomycetaceae</taxon>
        <taxon>Thermoactinomyces</taxon>
    </lineage>
</organism>
<evidence type="ECO:0000313" key="1">
    <source>
        <dbReference type="EMBL" id="MBA4544603.1"/>
    </source>
</evidence>
<gene>
    <name evidence="1" type="ORF">H1164_17385</name>
</gene>
<sequence length="131" mass="15317">MKWELCIEHMNHLVHNPDWDRIHEVIQQMDGKTITNFVLDPADDEGASLLCGGGDVINGEKRYKVEYYCEDGSGYCLINPEESADKEYELTIRVPDVQLAKHCVKQEEVIKAFEYFYKTGKRNPELLWEEY</sequence>
<name>A0A7W2AK61_9BACL</name>
<keyword evidence="2" id="KW-1185">Reference proteome</keyword>
<dbReference type="Proteomes" id="UP000530514">
    <property type="component" value="Unassembled WGS sequence"/>
</dbReference>
<dbReference type="RefSeq" id="WP_033102469.1">
    <property type="nucleotide sequence ID" value="NZ_JACEIP010000049.1"/>
</dbReference>
<dbReference type="AlphaFoldDB" id="A0A7W2AK61"/>
<dbReference type="EMBL" id="JACEIP010000049">
    <property type="protein sequence ID" value="MBA4544603.1"/>
    <property type="molecule type" value="Genomic_DNA"/>
</dbReference>
<accession>A0A7W2AK61</accession>
<proteinExistence type="predicted"/>
<dbReference type="OrthoDB" id="2991345at2"/>
<evidence type="ECO:0000313" key="2">
    <source>
        <dbReference type="Proteomes" id="UP000530514"/>
    </source>
</evidence>
<comment type="caution">
    <text evidence="1">The sequence shown here is derived from an EMBL/GenBank/DDBJ whole genome shotgun (WGS) entry which is preliminary data.</text>
</comment>
<evidence type="ECO:0008006" key="3">
    <source>
        <dbReference type="Google" id="ProtNLM"/>
    </source>
</evidence>